<accession>A0A6C0CX46</accession>
<reference evidence="2" key="1">
    <citation type="journal article" date="2020" name="Nature">
        <title>Giant virus diversity and host interactions through global metagenomics.</title>
        <authorList>
            <person name="Schulz F."/>
            <person name="Roux S."/>
            <person name="Paez-Espino D."/>
            <person name="Jungbluth S."/>
            <person name="Walsh D.A."/>
            <person name="Denef V.J."/>
            <person name="McMahon K.D."/>
            <person name="Konstantinidis K.T."/>
            <person name="Eloe-Fadrosh E.A."/>
            <person name="Kyrpides N.C."/>
            <person name="Woyke T."/>
        </authorList>
    </citation>
    <scope>NUCLEOTIDE SEQUENCE</scope>
    <source>
        <strain evidence="2">GVMAG-M-3300022752-66</strain>
    </source>
</reference>
<name>A0A6C0CX46_9ZZZZ</name>
<keyword evidence="1" id="KW-0472">Membrane</keyword>
<sequence length="144" mass="16360">MAFPKKLKELCTPAFLYFALSMLGVLVSVVQNLGNSRRYNLGMLSARVPSTFLVFVVKVIYILFWTWVLNLMCKDGHKEIAWFLVLIPFILLFLLMGSMMGGSSYEGFEDACDDGMMMNPAFDSSLPESDSNMRCIVKEGFRRK</sequence>
<dbReference type="AlphaFoldDB" id="A0A6C0CX46"/>
<protein>
    <submittedName>
        <fullName evidence="2">Uncharacterized protein</fullName>
    </submittedName>
</protein>
<organism evidence="2">
    <name type="scientific">viral metagenome</name>
    <dbReference type="NCBI Taxonomy" id="1070528"/>
    <lineage>
        <taxon>unclassified sequences</taxon>
        <taxon>metagenomes</taxon>
        <taxon>organismal metagenomes</taxon>
    </lineage>
</organism>
<feature type="transmembrane region" description="Helical" evidence="1">
    <location>
        <begin position="14"/>
        <end position="34"/>
    </location>
</feature>
<dbReference type="EMBL" id="MN739498">
    <property type="protein sequence ID" value="QHT08530.1"/>
    <property type="molecule type" value="Genomic_DNA"/>
</dbReference>
<evidence type="ECO:0000256" key="1">
    <source>
        <dbReference type="SAM" id="Phobius"/>
    </source>
</evidence>
<feature type="transmembrane region" description="Helical" evidence="1">
    <location>
        <begin position="46"/>
        <end position="68"/>
    </location>
</feature>
<evidence type="ECO:0000313" key="2">
    <source>
        <dbReference type="EMBL" id="QHT08530.1"/>
    </source>
</evidence>
<proteinExistence type="predicted"/>
<feature type="transmembrane region" description="Helical" evidence="1">
    <location>
        <begin position="80"/>
        <end position="97"/>
    </location>
</feature>
<keyword evidence="1" id="KW-1133">Transmembrane helix</keyword>
<keyword evidence="1" id="KW-0812">Transmembrane</keyword>